<organism evidence="4 5">
    <name type="scientific">Venustampulla echinocandica</name>
    <dbReference type="NCBI Taxonomy" id="2656787"/>
    <lineage>
        <taxon>Eukaryota</taxon>
        <taxon>Fungi</taxon>
        <taxon>Dikarya</taxon>
        <taxon>Ascomycota</taxon>
        <taxon>Pezizomycotina</taxon>
        <taxon>Leotiomycetes</taxon>
        <taxon>Helotiales</taxon>
        <taxon>Pleuroascaceae</taxon>
        <taxon>Venustampulla</taxon>
    </lineage>
</organism>
<dbReference type="GO" id="GO:0016236">
    <property type="term" value="P:macroautophagy"/>
    <property type="evidence" value="ECO:0007669"/>
    <property type="project" value="TreeGrafter"/>
</dbReference>
<evidence type="ECO:0000259" key="3">
    <source>
        <dbReference type="PROSITE" id="PS50213"/>
    </source>
</evidence>
<feature type="signal peptide" evidence="2">
    <location>
        <begin position="1"/>
        <end position="24"/>
    </location>
</feature>
<dbReference type="InterPro" id="IPR050904">
    <property type="entry name" value="Adhesion/Biosynth-related"/>
</dbReference>
<dbReference type="Gene3D" id="2.30.180.10">
    <property type="entry name" value="FAS1 domain"/>
    <property type="match status" value="2"/>
</dbReference>
<feature type="region of interest" description="Disordered" evidence="1">
    <location>
        <begin position="342"/>
        <end position="369"/>
    </location>
</feature>
<dbReference type="GeneID" id="43598757"/>
<proteinExistence type="predicted"/>
<protein>
    <recommendedName>
        <fullName evidence="3">FAS1 domain-containing protein</fullName>
    </recommendedName>
</protein>
<dbReference type="Pfam" id="PF02469">
    <property type="entry name" value="Fasciclin"/>
    <property type="match status" value="2"/>
</dbReference>
<dbReference type="AlphaFoldDB" id="A0A370TM11"/>
<name>A0A370TM11_9HELO</name>
<dbReference type="Proteomes" id="UP000254866">
    <property type="component" value="Unassembled WGS sequence"/>
</dbReference>
<sequence length="401" mass="41627">MGSSQGWIATAALAFGYLIASINAQTNTLTDLGTLLSGEKNLTTFYGLIQKYPQILLQLPSFNGVTILAPNNDAFNKIPYTELNTAFQNNDQATITNVLEYHILQGSRTAAELTPGEPAFIPTLLANPAWTNVTGGQNVENVKQAGDVVVFDLKFNGGVVQVIDSLLIPPSNLTDTTNSFNLTAFEGALYATKKIENVTASKDITIFAPQNSAFQNLGPAISNMTIEQLSSVLDYHIIASGVSFSSNLKNGTKLTTRQGGNITVLHSGNNVYINSAQLLTSDILLSNGVLHVIGNVLNPEGPGAQPNPQIESQAPVFASATPVENLPFTSAIPCTTSCPVTDASSGTGTATSGATKPTSAGAKSSGVHSSSSKALGAAMARETGFGTAGLMVALGGAVMMI</sequence>
<reference evidence="4 5" key="1">
    <citation type="journal article" date="2018" name="IMA Fungus">
        <title>IMA Genome-F 9: Draft genome sequence of Annulohypoxylon stygium, Aspergillus mulundensis, Berkeleyomyces basicola (syn. Thielaviopsis basicola), Ceratocystis smalleyi, two Cercospora beticola strains, Coleophoma cylindrospora, Fusarium fracticaudum, Phialophora cf. hyalina, and Morchella septimelata.</title>
        <authorList>
            <person name="Wingfield B.D."/>
            <person name="Bills G.F."/>
            <person name="Dong Y."/>
            <person name="Huang W."/>
            <person name="Nel W.J."/>
            <person name="Swalarsk-Parry B.S."/>
            <person name="Vaghefi N."/>
            <person name="Wilken P.M."/>
            <person name="An Z."/>
            <person name="de Beer Z.W."/>
            <person name="De Vos L."/>
            <person name="Chen L."/>
            <person name="Duong T.A."/>
            <person name="Gao Y."/>
            <person name="Hammerbacher A."/>
            <person name="Kikkert J.R."/>
            <person name="Li Y."/>
            <person name="Li H."/>
            <person name="Li K."/>
            <person name="Li Q."/>
            <person name="Liu X."/>
            <person name="Ma X."/>
            <person name="Naidoo K."/>
            <person name="Pethybridge S.J."/>
            <person name="Sun J."/>
            <person name="Steenkamp E.T."/>
            <person name="van der Nest M.A."/>
            <person name="van Wyk S."/>
            <person name="Wingfield M.J."/>
            <person name="Xiong C."/>
            <person name="Yue Q."/>
            <person name="Zhang X."/>
        </authorList>
    </citation>
    <scope>NUCLEOTIDE SEQUENCE [LARGE SCALE GENOMIC DNA]</scope>
    <source>
        <strain evidence="4 5">BP 5553</strain>
    </source>
</reference>
<accession>A0A370TM11</accession>
<dbReference type="RefSeq" id="XP_031869212.1">
    <property type="nucleotide sequence ID" value="XM_032014531.1"/>
</dbReference>
<evidence type="ECO:0000256" key="2">
    <source>
        <dbReference type="SAM" id="SignalP"/>
    </source>
</evidence>
<keyword evidence="2" id="KW-0732">Signal</keyword>
<dbReference type="PANTHER" id="PTHR10900">
    <property type="entry name" value="PERIOSTIN-RELATED"/>
    <property type="match status" value="1"/>
</dbReference>
<feature type="domain" description="FAS1" evidence="3">
    <location>
        <begin position="29"/>
        <end position="167"/>
    </location>
</feature>
<dbReference type="GO" id="GO:0000329">
    <property type="term" value="C:fungal-type vacuole membrane"/>
    <property type="evidence" value="ECO:0007669"/>
    <property type="project" value="TreeGrafter"/>
</dbReference>
<comment type="caution">
    <text evidence="4">The sequence shown here is derived from an EMBL/GenBank/DDBJ whole genome shotgun (WGS) entry which is preliminary data.</text>
</comment>
<keyword evidence="5" id="KW-1185">Reference proteome</keyword>
<dbReference type="PROSITE" id="PS50213">
    <property type="entry name" value="FAS1"/>
    <property type="match status" value="2"/>
</dbReference>
<dbReference type="EMBL" id="NPIC01000004">
    <property type="protein sequence ID" value="RDL36556.1"/>
    <property type="molecule type" value="Genomic_DNA"/>
</dbReference>
<dbReference type="SMART" id="SM00554">
    <property type="entry name" value="FAS1"/>
    <property type="match status" value="2"/>
</dbReference>
<dbReference type="STRING" id="2656787.A0A370TM11"/>
<dbReference type="InterPro" id="IPR036378">
    <property type="entry name" value="FAS1_dom_sf"/>
</dbReference>
<feature type="compositionally biased region" description="Low complexity" evidence="1">
    <location>
        <begin position="343"/>
        <end position="369"/>
    </location>
</feature>
<feature type="chain" id="PRO_5016902479" description="FAS1 domain-containing protein" evidence="2">
    <location>
        <begin position="25"/>
        <end position="401"/>
    </location>
</feature>
<dbReference type="SUPFAM" id="SSF82153">
    <property type="entry name" value="FAS1 domain"/>
    <property type="match status" value="2"/>
</dbReference>
<dbReference type="InterPro" id="IPR000782">
    <property type="entry name" value="FAS1_domain"/>
</dbReference>
<dbReference type="OrthoDB" id="286301at2759"/>
<evidence type="ECO:0000313" key="4">
    <source>
        <dbReference type="EMBL" id="RDL36556.1"/>
    </source>
</evidence>
<gene>
    <name evidence="4" type="ORF">BP5553_05908</name>
</gene>
<evidence type="ECO:0000256" key="1">
    <source>
        <dbReference type="SAM" id="MobiDB-lite"/>
    </source>
</evidence>
<evidence type="ECO:0000313" key="5">
    <source>
        <dbReference type="Proteomes" id="UP000254866"/>
    </source>
</evidence>
<dbReference type="PANTHER" id="PTHR10900:SF77">
    <property type="entry name" value="FI19380P1"/>
    <property type="match status" value="1"/>
</dbReference>
<feature type="domain" description="FAS1" evidence="3">
    <location>
        <begin position="169"/>
        <end position="297"/>
    </location>
</feature>